<keyword evidence="2" id="KW-1185">Reference proteome</keyword>
<dbReference type="EMBL" id="JACCJB010000006">
    <property type="protein sequence ID" value="KAF6226522.1"/>
    <property type="molecule type" value="Genomic_DNA"/>
</dbReference>
<proteinExistence type="predicted"/>
<dbReference type="AlphaFoldDB" id="A0A8H6FFF7"/>
<dbReference type="GeneID" id="59337783"/>
<reference evidence="1 2" key="1">
    <citation type="journal article" date="2020" name="Genomics">
        <title>Complete, high-quality genomes from long-read metagenomic sequencing of two wolf lichen thalli reveals enigmatic genome architecture.</title>
        <authorList>
            <person name="McKenzie S.K."/>
            <person name="Walston R.F."/>
            <person name="Allen J.L."/>
        </authorList>
    </citation>
    <scope>NUCLEOTIDE SEQUENCE [LARGE SCALE GENOMIC DNA]</scope>
    <source>
        <strain evidence="1">WasteWater1</strain>
    </source>
</reference>
<organism evidence="1 2">
    <name type="scientific">Letharia lupina</name>
    <dbReference type="NCBI Taxonomy" id="560253"/>
    <lineage>
        <taxon>Eukaryota</taxon>
        <taxon>Fungi</taxon>
        <taxon>Dikarya</taxon>
        <taxon>Ascomycota</taxon>
        <taxon>Pezizomycotina</taxon>
        <taxon>Lecanoromycetes</taxon>
        <taxon>OSLEUM clade</taxon>
        <taxon>Lecanoromycetidae</taxon>
        <taxon>Lecanorales</taxon>
        <taxon>Lecanorineae</taxon>
        <taxon>Parmeliaceae</taxon>
        <taxon>Letharia</taxon>
    </lineage>
</organism>
<sequence>MAHYACFAVNEQWSLQAPLPSFWIKQGNLELFFRSVGGPIPWSVVARFATKMLCATQLGWLGTYEIIYQNGAANQAVGVTLRIANNQLPSPQHHLTKSRTVEAAEKTDLKKRNQIQLISFKVHDFVSAAQKYSSYADHLWVNTFDAFYEEAEFGITVALSLRLLQRSTGPRLTAITLPPRRSLQRPSPPLRPRAPTMPPSPAIRVTSFIRTAALVPTALAAAQLEDFYTIIATKIETGQLAHRRPARTVVCSLWDFELVFSCDRIDVPWSFVQAFAIDMAEWSSRQFTGLYEATVRGEGPLSGLVFVVQMRLKGKGRRSPYLV</sequence>
<dbReference type="RefSeq" id="XP_037155075.1">
    <property type="nucleotide sequence ID" value="XM_037300249.1"/>
</dbReference>
<protein>
    <submittedName>
        <fullName evidence="1">Uncharacterized protein</fullName>
    </submittedName>
</protein>
<evidence type="ECO:0000313" key="1">
    <source>
        <dbReference type="EMBL" id="KAF6226522.1"/>
    </source>
</evidence>
<accession>A0A8H6FFF7</accession>
<comment type="caution">
    <text evidence="1">The sequence shown here is derived from an EMBL/GenBank/DDBJ whole genome shotgun (WGS) entry which is preliminary data.</text>
</comment>
<gene>
    <name evidence="1" type="ORF">HO133_009388</name>
</gene>
<dbReference type="Proteomes" id="UP000593566">
    <property type="component" value="Unassembled WGS sequence"/>
</dbReference>
<name>A0A8H6FFF7_9LECA</name>
<evidence type="ECO:0000313" key="2">
    <source>
        <dbReference type="Proteomes" id="UP000593566"/>
    </source>
</evidence>